<sequence>MTYLTCSMIEIPSEYLVPKNKKLTVSRKKNLDEQVESSDTDLDGCSDSKLPITTWIPNLVLLQYLNDIPIEAKNIVYWSFKVFNEKLTDKLESITKLFDDPSVLNPFVNGALSNRYGDQNSSISFWILQY</sequence>
<protein>
    <submittedName>
        <fullName evidence="1">Uncharacterized protein</fullName>
    </submittedName>
</protein>
<dbReference type="HOGENOM" id="CLU_1940074_0_0_1"/>
<dbReference type="OrthoDB" id="5885292at2759"/>
<dbReference type="EMBL" id="DS268486">
    <property type="protein sequence ID" value="EFP10517.1"/>
    <property type="molecule type" value="Genomic_DNA"/>
</dbReference>
<organism evidence="2">
    <name type="scientific">Caenorhabditis remanei</name>
    <name type="common">Caenorhabditis vulgaris</name>
    <dbReference type="NCBI Taxonomy" id="31234"/>
    <lineage>
        <taxon>Eukaryota</taxon>
        <taxon>Metazoa</taxon>
        <taxon>Ecdysozoa</taxon>
        <taxon>Nematoda</taxon>
        <taxon>Chromadorea</taxon>
        <taxon>Rhabditida</taxon>
        <taxon>Rhabditina</taxon>
        <taxon>Rhabditomorpha</taxon>
        <taxon>Rhabditoidea</taxon>
        <taxon>Rhabditidae</taxon>
        <taxon>Peloderinae</taxon>
        <taxon>Caenorhabditis</taxon>
    </lineage>
</organism>
<dbReference type="Proteomes" id="UP000008281">
    <property type="component" value="Unassembled WGS sequence"/>
</dbReference>
<keyword evidence="2" id="KW-1185">Reference proteome</keyword>
<proteinExistence type="predicted"/>
<name>E3MWB4_CAERE</name>
<evidence type="ECO:0000313" key="2">
    <source>
        <dbReference type="Proteomes" id="UP000008281"/>
    </source>
</evidence>
<reference evidence="1" key="1">
    <citation type="submission" date="2007-07" db="EMBL/GenBank/DDBJ databases">
        <title>PCAP assembly of the Caenorhabditis remanei genome.</title>
        <authorList>
            <consortium name="The Caenorhabditis remanei Sequencing Consortium"/>
            <person name="Wilson R.K."/>
        </authorList>
    </citation>
    <scope>NUCLEOTIDE SEQUENCE [LARGE SCALE GENOMIC DNA]</scope>
    <source>
        <strain evidence="1">PB4641</strain>
    </source>
</reference>
<gene>
    <name evidence="1" type="ORF">CRE_29059</name>
</gene>
<evidence type="ECO:0000313" key="1">
    <source>
        <dbReference type="EMBL" id="EFP10517.1"/>
    </source>
</evidence>
<dbReference type="InParanoid" id="E3MWB4"/>
<accession>E3MWB4</accession>
<dbReference type="AlphaFoldDB" id="E3MWB4"/>